<proteinExistence type="predicted"/>
<organism evidence="1 2">
    <name type="scientific">Periweissella fabalis</name>
    <dbReference type="NCBI Taxonomy" id="1070421"/>
    <lineage>
        <taxon>Bacteria</taxon>
        <taxon>Bacillati</taxon>
        <taxon>Bacillota</taxon>
        <taxon>Bacilli</taxon>
        <taxon>Lactobacillales</taxon>
        <taxon>Lactobacillaceae</taxon>
        <taxon>Periweissella</taxon>
    </lineage>
</organism>
<protein>
    <submittedName>
        <fullName evidence="1">Uncharacterized protein</fullName>
    </submittedName>
</protein>
<dbReference type="AlphaFoldDB" id="A0A7X6N3L5"/>
<accession>A0A7X6N3L5</accession>
<gene>
    <name evidence="1" type="ORF">HF964_04905</name>
</gene>
<comment type="caution">
    <text evidence="1">The sequence shown here is derived from an EMBL/GenBank/DDBJ whole genome shotgun (WGS) entry which is preliminary data.</text>
</comment>
<dbReference type="RefSeq" id="WP_168721947.1">
    <property type="nucleotide sequence ID" value="NZ_JAAXPN010000004.1"/>
</dbReference>
<name>A0A7X6N3L5_9LACO</name>
<evidence type="ECO:0000313" key="2">
    <source>
        <dbReference type="Proteomes" id="UP000549765"/>
    </source>
</evidence>
<sequence>MNLDEYLAMQAEINPNYEAELKLVQEKHAIYTEATKRPRARKRLLIKLLDAEIVRETKK</sequence>
<dbReference type="Proteomes" id="UP000549765">
    <property type="component" value="Unassembled WGS sequence"/>
</dbReference>
<evidence type="ECO:0000313" key="1">
    <source>
        <dbReference type="EMBL" id="NKZ24147.1"/>
    </source>
</evidence>
<keyword evidence="2" id="KW-1185">Reference proteome</keyword>
<dbReference type="EMBL" id="JAAXPN010000004">
    <property type="protein sequence ID" value="NKZ24147.1"/>
    <property type="molecule type" value="Genomic_DNA"/>
</dbReference>
<reference evidence="1 2" key="1">
    <citation type="submission" date="2020-04" db="EMBL/GenBank/DDBJ databases">
        <title>MicrobeNet Type strains.</title>
        <authorList>
            <person name="Nicholson A.C."/>
        </authorList>
    </citation>
    <scope>NUCLEOTIDE SEQUENCE [LARGE SCALE GENOMIC DNA]</scope>
    <source>
        <strain evidence="1 2">CCUG 61472</strain>
    </source>
</reference>